<dbReference type="GO" id="GO:0000976">
    <property type="term" value="F:transcription cis-regulatory region binding"/>
    <property type="evidence" value="ECO:0007669"/>
    <property type="project" value="TreeGrafter"/>
</dbReference>
<keyword evidence="4" id="KW-0804">Transcription</keyword>
<dbReference type="GO" id="GO:0003700">
    <property type="term" value="F:DNA-binding transcription factor activity"/>
    <property type="evidence" value="ECO:0007669"/>
    <property type="project" value="TreeGrafter"/>
</dbReference>
<keyword evidence="2" id="KW-0805">Transcription regulation</keyword>
<evidence type="ECO:0000256" key="3">
    <source>
        <dbReference type="ARBA" id="ARBA00023125"/>
    </source>
</evidence>
<evidence type="ECO:0000256" key="5">
    <source>
        <dbReference type="PROSITE-ProRule" id="PRU00335"/>
    </source>
</evidence>
<evidence type="ECO:0000256" key="6">
    <source>
        <dbReference type="SAM" id="MobiDB-lite"/>
    </source>
</evidence>
<keyword evidence="1" id="KW-0678">Repressor</keyword>
<proteinExistence type="predicted"/>
<dbReference type="InterPro" id="IPR036271">
    <property type="entry name" value="Tet_transcr_reg_TetR-rel_C_sf"/>
</dbReference>
<evidence type="ECO:0000259" key="7">
    <source>
        <dbReference type="PROSITE" id="PS50977"/>
    </source>
</evidence>
<dbReference type="InterPro" id="IPR001647">
    <property type="entry name" value="HTH_TetR"/>
</dbReference>
<evidence type="ECO:0000313" key="8">
    <source>
        <dbReference type="EMBL" id="MBD3666144.1"/>
    </source>
</evidence>
<comment type="caution">
    <text evidence="8">The sequence shown here is derived from an EMBL/GenBank/DDBJ whole genome shotgun (WGS) entry which is preliminary data.</text>
</comment>
<reference evidence="8" key="1">
    <citation type="submission" date="2020-08" db="EMBL/GenBank/DDBJ databases">
        <title>Sulfitobacter aestuariivivens sp. nov., isolated from a tidal flat.</title>
        <authorList>
            <person name="Park S."/>
            <person name="Yoon J.-H."/>
        </authorList>
    </citation>
    <scope>NUCLEOTIDE SEQUENCE</scope>
    <source>
        <strain evidence="8">TSTF-M16</strain>
    </source>
</reference>
<dbReference type="SUPFAM" id="SSF46689">
    <property type="entry name" value="Homeodomain-like"/>
    <property type="match status" value="1"/>
</dbReference>
<evidence type="ECO:0000256" key="1">
    <source>
        <dbReference type="ARBA" id="ARBA00022491"/>
    </source>
</evidence>
<dbReference type="Pfam" id="PF13977">
    <property type="entry name" value="TetR_C_6"/>
    <property type="match status" value="1"/>
</dbReference>
<dbReference type="PANTHER" id="PTHR30055">
    <property type="entry name" value="HTH-TYPE TRANSCRIPTIONAL REGULATOR RUTR"/>
    <property type="match status" value="1"/>
</dbReference>
<sequence>MTRKWPKARMSSMDAKTAPAKKRTAPREIRRKQLIMAAIDSISKRGFSETTLKHVTEKAKLSHGVVNYHFDSKEALYDATLGHLAKEHHEVWTQYLAEAGPTAAEQLDAIVRADFDKKICTRKRLAVWFAFWGQAKYRPNYLKIHNKFDNERFELIREKCAVLIEEGEYQDLDVEHAARVVEAMADGSWLCLMLYPGLADRETSRDDCLDVLSRYFPRHFPIAGSA</sequence>
<dbReference type="PRINTS" id="PR00455">
    <property type="entry name" value="HTHTETR"/>
</dbReference>
<dbReference type="Proteomes" id="UP000635142">
    <property type="component" value="Unassembled WGS sequence"/>
</dbReference>
<dbReference type="InterPro" id="IPR039538">
    <property type="entry name" value="BetI_C"/>
</dbReference>
<name>A0A927HH58_9RHOB</name>
<dbReference type="SUPFAM" id="SSF48498">
    <property type="entry name" value="Tetracyclin repressor-like, C-terminal domain"/>
    <property type="match status" value="1"/>
</dbReference>
<dbReference type="InterPro" id="IPR050109">
    <property type="entry name" value="HTH-type_TetR-like_transc_reg"/>
</dbReference>
<feature type="DNA-binding region" description="H-T-H motif" evidence="5">
    <location>
        <begin position="51"/>
        <end position="70"/>
    </location>
</feature>
<dbReference type="PANTHER" id="PTHR30055:SF234">
    <property type="entry name" value="HTH-TYPE TRANSCRIPTIONAL REGULATOR BETI"/>
    <property type="match status" value="1"/>
</dbReference>
<feature type="region of interest" description="Disordered" evidence="6">
    <location>
        <begin position="1"/>
        <end position="26"/>
    </location>
</feature>
<accession>A0A927HH58</accession>
<dbReference type="InterPro" id="IPR009057">
    <property type="entry name" value="Homeodomain-like_sf"/>
</dbReference>
<evidence type="ECO:0000256" key="2">
    <source>
        <dbReference type="ARBA" id="ARBA00023015"/>
    </source>
</evidence>
<dbReference type="PROSITE" id="PS50977">
    <property type="entry name" value="HTH_TETR_2"/>
    <property type="match status" value="1"/>
</dbReference>
<feature type="domain" description="HTH tetR-type" evidence="7">
    <location>
        <begin position="28"/>
        <end position="88"/>
    </location>
</feature>
<keyword evidence="9" id="KW-1185">Reference proteome</keyword>
<protein>
    <submittedName>
        <fullName evidence="8">TetR family transcriptional regulator C-terminal domain-containing protein</fullName>
    </submittedName>
</protein>
<organism evidence="8 9">
    <name type="scientific">Sulfitobacter aestuariivivens</name>
    <dbReference type="NCBI Taxonomy" id="2766981"/>
    <lineage>
        <taxon>Bacteria</taxon>
        <taxon>Pseudomonadati</taxon>
        <taxon>Pseudomonadota</taxon>
        <taxon>Alphaproteobacteria</taxon>
        <taxon>Rhodobacterales</taxon>
        <taxon>Roseobacteraceae</taxon>
        <taxon>Sulfitobacter</taxon>
    </lineage>
</organism>
<evidence type="ECO:0000256" key="4">
    <source>
        <dbReference type="ARBA" id="ARBA00023163"/>
    </source>
</evidence>
<dbReference type="Pfam" id="PF00440">
    <property type="entry name" value="TetR_N"/>
    <property type="match status" value="1"/>
</dbReference>
<dbReference type="InterPro" id="IPR023772">
    <property type="entry name" value="DNA-bd_HTH_TetR-type_CS"/>
</dbReference>
<dbReference type="PROSITE" id="PS01081">
    <property type="entry name" value="HTH_TETR_1"/>
    <property type="match status" value="1"/>
</dbReference>
<dbReference type="AlphaFoldDB" id="A0A927HH58"/>
<dbReference type="Gene3D" id="1.10.357.10">
    <property type="entry name" value="Tetracycline Repressor, domain 2"/>
    <property type="match status" value="1"/>
</dbReference>
<keyword evidence="3 5" id="KW-0238">DNA-binding</keyword>
<evidence type="ECO:0000313" key="9">
    <source>
        <dbReference type="Proteomes" id="UP000635142"/>
    </source>
</evidence>
<gene>
    <name evidence="8" type="ORF">H9Q16_19565</name>
</gene>
<dbReference type="EMBL" id="JACTAG010000004">
    <property type="protein sequence ID" value="MBD3666144.1"/>
    <property type="molecule type" value="Genomic_DNA"/>
</dbReference>